<dbReference type="InterPro" id="IPR000917">
    <property type="entry name" value="Sulfatase_N"/>
</dbReference>
<reference evidence="10" key="1">
    <citation type="journal article" date="2019" name="Int. J. Syst. Evol. Microbiol.">
        <title>The Global Catalogue of Microorganisms (GCM) 10K type strain sequencing project: providing services to taxonomists for standard genome sequencing and annotation.</title>
        <authorList>
            <consortium name="The Broad Institute Genomics Platform"/>
            <consortium name="The Broad Institute Genome Sequencing Center for Infectious Disease"/>
            <person name="Wu L."/>
            <person name="Ma J."/>
        </authorList>
    </citation>
    <scope>NUCLEOTIDE SEQUENCE [LARGE SCALE GENOMIC DNA]</scope>
    <source>
        <strain evidence="10">CCM 8951</strain>
    </source>
</reference>
<dbReference type="InterPro" id="IPR050448">
    <property type="entry name" value="OpgB/LTA_synthase_biosynth"/>
</dbReference>
<evidence type="ECO:0000259" key="8">
    <source>
        <dbReference type="Pfam" id="PF00884"/>
    </source>
</evidence>
<dbReference type="SUPFAM" id="SSF53649">
    <property type="entry name" value="Alkaline phosphatase-like"/>
    <property type="match status" value="1"/>
</dbReference>
<comment type="pathway">
    <text evidence="2">Cell wall biogenesis; lipoteichoic acid biosynthesis.</text>
</comment>
<evidence type="ECO:0000256" key="1">
    <source>
        <dbReference type="ARBA" id="ARBA00004651"/>
    </source>
</evidence>
<comment type="subcellular location">
    <subcellularLocation>
        <location evidence="1">Cell membrane</location>
        <topology evidence="1">Multi-pass membrane protein</topology>
    </subcellularLocation>
</comment>
<evidence type="ECO:0000256" key="5">
    <source>
        <dbReference type="ARBA" id="ARBA00022989"/>
    </source>
</evidence>
<feature type="transmembrane region" description="Helical" evidence="7">
    <location>
        <begin position="79"/>
        <end position="105"/>
    </location>
</feature>
<keyword evidence="10" id="KW-1185">Reference proteome</keyword>
<evidence type="ECO:0000256" key="2">
    <source>
        <dbReference type="ARBA" id="ARBA00004936"/>
    </source>
</evidence>
<gene>
    <name evidence="9" type="ORF">ACFQ4L_08640</name>
</gene>
<keyword evidence="4 7" id="KW-0812">Transmembrane</keyword>
<keyword evidence="3" id="KW-1003">Cell membrane</keyword>
<proteinExistence type="predicted"/>
<sequence>MILNAVSVFTIVLVVSRYILRTNLLIATNYSLMYFARILTLFLLTEIIILLLDNFFHLGNFFTIIEIRKSTLKKTIQSILLSLLVAVAVFLYKASFWATNTFGLLNPEQLIYNLQQPMEGADTSFIASFLNGPLLVAVICLLLVFPFVLALFRIRFEIHNRFKYIYTVVTVICLAFSSVLIFAAAKNINIAGFYKYFTSSSTFIERNYVDPQKTKLTFPTKKRNLIYIYVESLESTSIDKLQGGQMSTNLLSKLTELSSEGIHFSDSDKKFGGAMQFYGTGWTIAGMVAQTAGLPLKVPVQGNSYANSSKQEFLPGATTINDILKENGYQQTILMGSDATFGGRRSYFTQHGNIKIDDYLQAKKDKRIAPDYRVWWGYEDSKLFAYAKQDLIKMAAKGKPFNFTMLTANTHHIGGFPEKNMPKTYPQQYSNVISFTDTQLVEFVSWIKTQPFYDNTTIIINGDHLSMDAKYYQDIPSKKRHTFNLILNAAGDNSNVKEKNRTFGTFDMFPTTLAALGVKIEGNRLGLGTNLLSAKKTIAEKYGFKVVNEELSQSSKFYNDTFMYSSK</sequence>
<dbReference type="Gene3D" id="3.40.720.10">
    <property type="entry name" value="Alkaline Phosphatase, subunit A"/>
    <property type="match status" value="1"/>
</dbReference>
<keyword evidence="5 7" id="KW-1133">Transmembrane helix</keyword>
<evidence type="ECO:0000256" key="3">
    <source>
        <dbReference type="ARBA" id="ARBA00022475"/>
    </source>
</evidence>
<dbReference type="CDD" id="cd16015">
    <property type="entry name" value="LTA_synthase"/>
    <property type="match status" value="1"/>
</dbReference>
<name>A0ABW4DQQ3_9LACO</name>
<feature type="transmembrane region" description="Helical" evidence="7">
    <location>
        <begin position="33"/>
        <end position="58"/>
    </location>
</feature>
<dbReference type="InterPro" id="IPR017850">
    <property type="entry name" value="Alkaline_phosphatase_core_sf"/>
</dbReference>
<accession>A0ABW4DQQ3</accession>
<keyword evidence="6 7" id="KW-0472">Membrane</keyword>
<dbReference type="EMBL" id="JBHTOF010000096">
    <property type="protein sequence ID" value="MFD1466126.1"/>
    <property type="molecule type" value="Genomic_DNA"/>
</dbReference>
<evidence type="ECO:0000256" key="6">
    <source>
        <dbReference type="ARBA" id="ARBA00023136"/>
    </source>
</evidence>
<evidence type="ECO:0000313" key="10">
    <source>
        <dbReference type="Proteomes" id="UP001597244"/>
    </source>
</evidence>
<organism evidence="9 10">
    <name type="scientific">Lapidilactobacillus mulanensis</name>
    <dbReference type="NCBI Taxonomy" id="2485999"/>
    <lineage>
        <taxon>Bacteria</taxon>
        <taxon>Bacillati</taxon>
        <taxon>Bacillota</taxon>
        <taxon>Bacilli</taxon>
        <taxon>Lactobacillales</taxon>
        <taxon>Lactobacillaceae</taxon>
        <taxon>Lapidilactobacillus</taxon>
    </lineage>
</organism>
<dbReference type="PANTHER" id="PTHR47371:SF3">
    <property type="entry name" value="PHOSPHOGLYCEROL TRANSFERASE I"/>
    <property type="match status" value="1"/>
</dbReference>
<comment type="caution">
    <text evidence="9">The sequence shown here is derived from an EMBL/GenBank/DDBJ whole genome shotgun (WGS) entry which is preliminary data.</text>
</comment>
<feature type="domain" description="Sulfatase N-terminal" evidence="8">
    <location>
        <begin position="223"/>
        <end position="518"/>
    </location>
</feature>
<dbReference type="Proteomes" id="UP001597244">
    <property type="component" value="Unassembled WGS sequence"/>
</dbReference>
<protein>
    <submittedName>
        <fullName evidence="9">LTA synthase family protein</fullName>
    </submittedName>
</protein>
<feature type="transmembrane region" description="Helical" evidence="7">
    <location>
        <begin position="164"/>
        <end position="185"/>
    </location>
</feature>
<dbReference type="PANTHER" id="PTHR47371">
    <property type="entry name" value="LIPOTEICHOIC ACID SYNTHASE"/>
    <property type="match status" value="1"/>
</dbReference>
<dbReference type="Pfam" id="PF00884">
    <property type="entry name" value="Sulfatase"/>
    <property type="match status" value="1"/>
</dbReference>
<evidence type="ECO:0000313" key="9">
    <source>
        <dbReference type="EMBL" id="MFD1466126.1"/>
    </source>
</evidence>
<evidence type="ECO:0000256" key="4">
    <source>
        <dbReference type="ARBA" id="ARBA00022692"/>
    </source>
</evidence>
<feature type="transmembrane region" description="Helical" evidence="7">
    <location>
        <begin position="125"/>
        <end position="152"/>
    </location>
</feature>
<evidence type="ECO:0000256" key="7">
    <source>
        <dbReference type="SAM" id="Phobius"/>
    </source>
</evidence>